<dbReference type="PRINTS" id="PR00344">
    <property type="entry name" value="BCTRLSENSOR"/>
</dbReference>
<evidence type="ECO:0000256" key="5">
    <source>
        <dbReference type="ARBA" id="ARBA00023012"/>
    </source>
</evidence>
<dbReference type="EMBL" id="JAGHKO010000001">
    <property type="protein sequence ID" value="MBO9200501.1"/>
    <property type="molecule type" value="Genomic_DNA"/>
</dbReference>
<evidence type="ECO:0000313" key="8">
    <source>
        <dbReference type="Proteomes" id="UP000677244"/>
    </source>
</evidence>
<evidence type="ECO:0000313" key="7">
    <source>
        <dbReference type="EMBL" id="MBO9200501.1"/>
    </source>
</evidence>
<feature type="domain" description="Histidine kinase" evidence="6">
    <location>
        <begin position="1"/>
        <end position="157"/>
    </location>
</feature>
<dbReference type="RefSeq" id="WP_209138542.1">
    <property type="nucleotide sequence ID" value="NZ_JAGHKO010000001.1"/>
</dbReference>
<proteinExistence type="predicted"/>
<dbReference type="InterPro" id="IPR004358">
    <property type="entry name" value="Sig_transdc_His_kin-like_C"/>
</dbReference>
<name>A0ABS3YTG7_9BACT</name>
<protein>
    <recommendedName>
        <fullName evidence="2">histidine kinase</fullName>
        <ecNumber evidence="2">2.7.13.3</ecNumber>
    </recommendedName>
</protein>
<dbReference type="Pfam" id="PF02518">
    <property type="entry name" value="HATPase_c"/>
    <property type="match status" value="1"/>
</dbReference>
<comment type="catalytic activity">
    <reaction evidence="1">
        <text>ATP + protein L-histidine = ADP + protein N-phospho-L-histidine.</text>
        <dbReference type="EC" id="2.7.13.3"/>
    </reaction>
</comment>
<dbReference type="InterPro" id="IPR050736">
    <property type="entry name" value="Sensor_HK_Regulatory"/>
</dbReference>
<evidence type="ECO:0000259" key="6">
    <source>
        <dbReference type="PROSITE" id="PS50109"/>
    </source>
</evidence>
<keyword evidence="4 7" id="KW-0418">Kinase</keyword>
<dbReference type="InterPro" id="IPR005467">
    <property type="entry name" value="His_kinase_dom"/>
</dbReference>
<dbReference type="PROSITE" id="PS50109">
    <property type="entry name" value="HIS_KIN"/>
    <property type="match status" value="1"/>
</dbReference>
<dbReference type="Proteomes" id="UP000677244">
    <property type="component" value="Unassembled WGS sequence"/>
</dbReference>
<sequence length="168" mass="18769">MDLEIQPVRIDEVLLRLPAELARTNKEYVVLLGFDDLPEDEDRLFVFGNEDLLFTAIRNIVVNACKYTIGHRALVKASTKNNEIRIEIIDNGPGMLPEELELIFQPFYRSGAVGTLPGFGLGLPLVKRIINLHKGSIQVTSDLKTGTTFLVILPAAFRKTEPAQLPTR</sequence>
<evidence type="ECO:0000256" key="1">
    <source>
        <dbReference type="ARBA" id="ARBA00000085"/>
    </source>
</evidence>
<reference evidence="7 8" key="1">
    <citation type="submission" date="2021-03" db="EMBL/GenBank/DDBJ databases">
        <title>Assistant Professor.</title>
        <authorList>
            <person name="Huq M.A."/>
        </authorList>
    </citation>
    <scope>NUCLEOTIDE SEQUENCE [LARGE SCALE GENOMIC DNA]</scope>
    <source>
        <strain evidence="7 8">MAH-29</strain>
    </source>
</reference>
<keyword evidence="8" id="KW-1185">Reference proteome</keyword>
<dbReference type="SUPFAM" id="SSF55874">
    <property type="entry name" value="ATPase domain of HSP90 chaperone/DNA topoisomerase II/histidine kinase"/>
    <property type="match status" value="1"/>
</dbReference>
<evidence type="ECO:0000256" key="2">
    <source>
        <dbReference type="ARBA" id="ARBA00012438"/>
    </source>
</evidence>
<dbReference type="Gene3D" id="3.30.565.10">
    <property type="entry name" value="Histidine kinase-like ATPase, C-terminal domain"/>
    <property type="match status" value="1"/>
</dbReference>
<dbReference type="PANTHER" id="PTHR43711:SF1">
    <property type="entry name" value="HISTIDINE KINASE 1"/>
    <property type="match status" value="1"/>
</dbReference>
<dbReference type="CDD" id="cd00075">
    <property type="entry name" value="HATPase"/>
    <property type="match status" value="1"/>
</dbReference>
<dbReference type="PANTHER" id="PTHR43711">
    <property type="entry name" value="TWO-COMPONENT HISTIDINE KINASE"/>
    <property type="match status" value="1"/>
</dbReference>
<dbReference type="EC" id="2.7.13.3" evidence="2"/>
<dbReference type="GO" id="GO:0016301">
    <property type="term" value="F:kinase activity"/>
    <property type="evidence" value="ECO:0007669"/>
    <property type="project" value="UniProtKB-KW"/>
</dbReference>
<accession>A0ABS3YTG7</accession>
<dbReference type="InterPro" id="IPR003594">
    <property type="entry name" value="HATPase_dom"/>
</dbReference>
<evidence type="ECO:0000256" key="4">
    <source>
        <dbReference type="ARBA" id="ARBA00022777"/>
    </source>
</evidence>
<comment type="caution">
    <text evidence="7">The sequence shown here is derived from an EMBL/GenBank/DDBJ whole genome shotgun (WGS) entry which is preliminary data.</text>
</comment>
<evidence type="ECO:0000256" key="3">
    <source>
        <dbReference type="ARBA" id="ARBA00022679"/>
    </source>
</evidence>
<organism evidence="7 8">
    <name type="scientific">Niastella soli</name>
    <dbReference type="NCBI Taxonomy" id="2821487"/>
    <lineage>
        <taxon>Bacteria</taxon>
        <taxon>Pseudomonadati</taxon>
        <taxon>Bacteroidota</taxon>
        <taxon>Chitinophagia</taxon>
        <taxon>Chitinophagales</taxon>
        <taxon>Chitinophagaceae</taxon>
        <taxon>Niastella</taxon>
    </lineage>
</organism>
<dbReference type="SMART" id="SM00387">
    <property type="entry name" value="HATPase_c"/>
    <property type="match status" value="1"/>
</dbReference>
<keyword evidence="5" id="KW-0902">Two-component regulatory system</keyword>
<dbReference type="InterPro" id="IPR036890">
    <property type="entry name" value="HATPase_C_sf"/>
</dbReference>
<keyword evidence="3" id="KW-0808">Transferase</keyword>
<gene>
    <name evidence="7" type="ORF">J7I42_09530</name>
</gene>